<dbReference type="Proteomes" id="UP000302163">
    <property type="component" value="Chromosome"/>
</dbReference>
<evidence type="ECO:0000313" key="2">
    <source>
        <dbReference type="EMBL" id="QCT21837.1"/>
    </source>
</evidence>
<dbReference type="Pfam" id="PF13692">
    <property type="entry name" value="Glyco_trans_1_4"/>
    <property type="match status" value="1"/>
</dbReference>
<dbReference type="PANTHER" id="PTHR45947:SF3">
    <property type="entry name" value="SULFOQUINOVOSYL TRANSFERASE SQD2"/>
    <property type="match status" value="1"/>
</dbReference>
<dbReference type="EMBL" id="CP040428">
    <property type="protein sequence ID" value="QCT21837.1"/>
    <property type="molecule type" value="Genomic_DNA"/>
</dbReference>
<keyword evidence="3" id="KW-1185">Reference proteome</keyword>
<dbReference type="GO" id="GO:0016757">
    <property type="term" value="F:glycosyltransferase activity"/>
    <property type="evidence" value="ECO:0007669"/>
    <property type="project" value="TreeGrafter"/>
</dbReference>
<name>A0A4V1G842_9ENTR</name>
<dbReference type="InterPro" id="IPR028098">
    <property type="entry name" value="Glyco_trans_4-like_N"/>
</dbReference>
<feature type="domain" description="Glycosyltransferase subfamily 4-like N-terminal" evidence="1">
    <location>
        <begin position="19"/>
        <end position="189"/>
    </location>
</feature>
<reference evidence="2 3" key="1">
    <citation type="submission" date="2019-05" db="EMBL/GenBank/DDBJ databases">
        <title>Complete genome sequence of Izhakiella calystegiae KSNA2, an endophyte isolated from beach morning glory (Calystegia soldanella).</title>
        <authorList>
            <person name="Jiang L."/>
            <person name="Jeong J.C."/>
            <person name="Kim C.Y."/>
            <person name="Kim D.H."/>
            <person name="Kim S.W."/>
            <person name="Lee j."/>
        </authorList>
    </citation>
    <scope>NUCLEOTIDE SEQUENCE [LARGE SCALE GENOMIC DNA]</scope>
    <source>
        <strain evidence="2 3">KSNA2</strain>
    </source>
</reference>
<dbReference type="KEGG" id="izh:FEM41_20350"/>
<dbReference type="PANTHER" id="PTHR45947">
    <property type="entry name" value="SULFOQUINOVOSYL TRANSFERASE SQD2"/>
    <property type="match status" value="1"/>
</dbReference>
<dbReference type="AlphaFoldDB" id="A0A4V1G842"/>
<dbReference type="Gene3D" id="3.40.50.2000">
    <property type="entry name" value="Glycogen Phosphorylase B"/>
    <property type="match status" value="2"/>
</dbReference>
<evidence type="ECO:0000259" key="1">
    <source>
        <dbReference type="Pfam" id="PF13439"/>
    </source>
</evidence>
<sequence>MKVAWICADPGIPVFGQKGASIHIQEVLRVLLRHGAEVLLFTCRSGGESPDEFRGMKVVSLPTMPDSVDEETRARAALENNDALVRLMAAEGPFDVVYERYSLWSYAGIVWAKRAGIPTILEVNAPLPEEQRRYRKLALETEAFQVLDQLLTHADILVAVSDGVKHWLNTFAPSRGKAHVVANGVDPARFRAHRTTSGPGLTLGFVGTLKPWHGLHILIDAFILLRHENYDVTLSVIGHGPEFIPMREKLAQAGLLACADFHGAVAPSQVPALLEQVDIGIAPYPQFDNFYFSPLKIYEYMAAGLPVITSRTGHLAELVKDRLTGLLVEPESPQALADAVIALYNDPALRKRLGQVGRQRAEKYHSWERVVRHIWQLAGIELAAGEPDEN</sequence>
<dbReference type="CDD" id="cd03801">
    <property type="entry name" value="GT4_PimA-like"/>
    <property type="match status" value="1"/>
</dbReference>
<proteinExistence type="predicted"/>
<dbReference type="RefSeq" id="WP_138097993.1">
    <property type="nucleotide sequence ID" value="NZ_CP040428.1"/>
</dbReference>
<evidence type="ECO:0000313" key="3">
    <source>
        <dbReference type="Proteomes" id="UP000302163"/>
    </source>
</evidence>
<organism evidence="2 3">
    <name type="scientific">Jejubacter calystegiae</name>
    <dbReference type="NCBI Taxonomy" id="2579935"/>
    <lineage>
        <taxon>Bacteria</taxon>
        <taxon>Pseudomonadati</taxon>
        <taxon>Pseudomonadota</taxon>
        <taxon>Gammaproteobacteria</taxon>
        <taxon>Enterobacterales</taxon>
        <taxon>Enterobacteriaceae</taxon>
        <taxon>Jejubacter</taxon>
    </lineage>
</organism>
<dbReference type="InterPro" id="IPR050194">
    <property type="entry name" value="Glycosyltransferase_grp1"/>
</dbReference>
<dbReference type="OrthoDB" id="9815351at2"/>
<accession>A0A4V1G842</accession>
<dbReference type="SUPFAM" id="SSF53756">
    <property type="entry name" value="UDP-Glycosyltransferase/glycogen phosphorylase"/>
    <property type="match status" value="1"/>
</dbReference>
<gene>
    <name evidence="2" type="ORF">FEM41_20350</name>
</gene>
<keyword evidence="2" id="KW-0808">Transferase</keyword>
<dbReference type="Pfam" id="PF13439">
    <property type="entry name" value="Glyco_transf_4"/>
    <property type="match status" value="1"/>
</dbReference>
<protein>
    <submittedName>
        <fullName evidence="2">Glycosyltransferase family 4 protein</fullName>
    </submittedName>
</protein>